<dbReference type="EMBL" id="LXQA010032107">
    <property type="protein sequence ID" value="MCH96344.1"/>
    <property type="molecule type" value="Genomic_DNA"/>
</dbReference>
<dbReference type="InterPro" id="IPR001128">
    <property type="entry name" value="Cyt_P450"/>
</dbReference>
<dbReference type="GO" id="GO:0016705">
    <property type="term" value="F:oxidoreductase activity, acting on paired donors, with incorporation or reduction of molecular oxygen"/>
    <property type="evidence" value="ECO:0007669"/>
    <property type="project" value="InterPro"/>
</dbReference>
<comment type="caution">
    <text evidence="4">The sequence shown here is derived from an EMBL/GenBank/DDBJ whole genome shotgun (WGS) entry which is preliminary data.</text>
</comment>
<evidence type="ECO:0000313" key="4">
    <source>
        <dbReference type="EMBL" id="MCH96344.1"/>
    </source>
</evidence>
<dbReference type="GO" id="GO:0010291">
    <property type="term" value="F:beta-carotene 3-hydroxylase activity"/>
    <property type="evidence" value="ECO:0007669"/>
    <property type="project" value="TreeGrafter"/>
</dbReference>
<gene>
    <name evidence="4" type="ORF">A2U01_0017329</name>
</gene>
<dbReference type="GO" id="GO:0020037">
    <property type="term" value="F:heme binding"/>
    <property type="evidence" value="ECO:0007669"/>
    <property type="project" value="InterPro"/>
</dbReference>
<dbReference type="InterPro" id="IPR002401">
    <property type="entry name" value="Cyt_P450_E_grp-I"/>
</dbReference>
<reference evidence="4 5" key="1">
    <citation type="journal article" date="2018" name="Front. Plant Sci.">
        <title>Red Clover (Trifolium pratense) and Zigzag Clover (T. medium) - A Picture of Genomic Similarities and Differences.</title>
        <authorList>
            <person name="Dluhosova J."/>
            <person name="Istvanek J."/>
            <person name="Nedelnik J."/>
            <person name="Repkova J."/>
        </authorList>
    </citation>
    <scope>NUCLEOTIDE SEQUENCE [LARGE SCALE GENOMIC DNA]</scope>
    <source>
        <strain evidence="5">cv. 10/8</strain>
        <tissue evidence="4">Leaf</tissue>
    </source>
</reference>
<keyword evidence="5" id="KW-1185">Reference proteome</keyword>
<organism evidence="4 5">
    <name type="scientific">Trifolium medium</name>
    <dbReference type="NCBI Taxonomy" id="97028"/>
    <lineage>
        <taxon>Eukaryota</taxon>
        <taxon>Viridiplantae</taxon>
        <taxon>Streptophyta</taxon>
        <taxon>Embryophyta</taxon>
        <taxon>Tracheophyta</taxon>
        <taxon>Spermatophyta</taxon>
        <taxon>Magnoliopsida</taxon>
        <taxon>eudicotyledons</taxon>
        <taxon>Gunneridae</taxon>
        <taxon>Pentapetalae</taxon>
        <taxon>rosids</taxon>
        <taxon>fabids</taxon>
        <taxon>Fabales</taxon>
        <taxon>Fabaceae</taxon>
        <taxon>Papilionoideae</taxon>
        <taxon>50 kb inversion clade</taxon>
        <taxon>NPAAA clade</taxon>
        <taxon>Hologalegina</taxon>
        <taxon>IRL clade</taxon>
        <taxon>Trifolieae</taxon>
        <taxon>Trifolium</taxon>
    </lineage>
</organism>
<keyword evidence="3 4" id="KW-0503">Monooxygenase</keyword>
<name>A0A392NCT4_9FABA</name>
<dbReference type="PRINTS" id="PR00463">
    <property type="entry name" value="EP450I"/>
</dbReference>
<accession>A0A392NCT4</accession>
<dbReference type="PANTHER" id="PTHR24291">
    <property type="entry name" value="CYTOCHROME P450 FAMILY 4"/>
    <property type="match status" value="1"/>
</dbReference>
<feature type="non-terminal residue" evidence="4">
    <location>
        <position position="1"/>
    </location>
</feature>
<sequence length="91" mass="10468">GEDIFISVWNLHRSPTLWDGPDKFDPERWSLDGPNPNETNQNFKYLPFGGGPRKCIGDMFASYETIVALAMLVRRFNFQMAIGAPPKWFFV</sequence>
<evidence type="ECO:0000256" key="2">
    <source>
        <dbReference type="PIRSR" id="PIRSR602401-1"/>
    </source>
</evidence>
<feature type="binding site" description="axial binding residue" evidence="2">
    <location>
        <position position="55"/>
    </location>
    <ligand>
        <name>heme</name>
        <dbReference type="ChEBI" id="CHEBI:30413"/>
    </ligand>
    <ligandPart>
        <name>Fe</name>
        <dbReference type="ChEBI" id="CHEBI:18248"/>
    </ligandPart>
</feature>
<dbReference type="Gene3D" id="1.10.630.10">
    <property type="entry name" value="Cytochrome P450"/>
    <property type="match status" value="1"/>
</dbReference>
<evidence type="ECO:0000256" key="1">
    <source>
        <dbReference type="ARBA" id="ARBA00010617"/>
    </source>
</evidence>
<dbReference type="PROSITE" id="PS00086">
    <property type="entry name" value="CYTOCHROME_P450"/>
    <property type="match status" value="1"/>
</dbReference>
<protein>
    <submittedName>
        <fullName evidence="4">Cytochrome P450 monooxygenase CYP97A10</fullName>
    </submittedName>
</protein>
<dbReference type="Proteomes" id="UP000265520">
    <property type="component" value="Unassembled WGS sequence"/>
</dbReference>
<dbReference type="GO" id="GO:0005506">
    <property type="term" value="F:iron ion binding"/>
    <property type="evidence" value="ECO:0007669"/>
    <property type="project" value="InterPro"/>
</dbReference>
<dbReference type="AlphaFoldDB" id="A0A392NCT4"/>
<evidence type="ECO:0000313" key="5">
    <source>
        <dbReference type="Proteomes" id="UP000265520"/>
    </source>
</evidence>
<keyword evidence="2 3" id="KW-0408">Iron</keyword>
<comment type="cofactor">
    <cofactor evidence="2">
        <name>heme</name>
        <dbReference type="ChEBI" id="CHEBI:30413"/>
    </cofactor>
</comment>
<dbReference type="PANTHER" id="PTHR24291:SF171">
    <property type="entry name" value="PROTEIN LUTEIN DEFICIENT 5, CHLOROPLASTIC"/>
    <property type="match status" value="1"/>
</dbReference>
<proteinExistence type="inferred from homology"/>
<dbReference type="Pfam" id="PF00067">
    <property type="entry name" value="p450"/>
    <property type="match status" value="1"/>
</dbReference>
<keyword evidence="2 3" id="KW-0479">Metal-binding</keyword>
<dbReference type="InterPro" id="IPR036396">
    <property type="entry name" value="Cyt_P450_sf"/>
</dbReference>
<dbReference type="GO" id="GO:0009507">
    <property type="term" value="C:chloroplast"/>
    <property type="evidence" value="ECO:0007669"/>
    <property type="project" value="TreeGrafter"/>
</dbReference>
<keyword evidence="3" id="KW-0560">Oxidoreductase</keyword>
<dbReference type="GO" id="GO:0016123">
    <property type="term" value="P:xanthophyll biosynthetic process"/>
    <property type="evidence" value="ECO:0007669"/>
    <property type="project" value="TreeGrafter"/>
</dbReference>
<evidence type="ECO:0000256" key="3">
    <source>
        <dbReference type="RuleBase" id="RU000461"/>
    </source>
</evidence>
<dbReference type="SUPFAM" id="SSF48264">
    <property type="entry name" value="Cytochrome P450"/>
    <property type="match status" value="1"/>
</dbReference>
<dbReference type="InterPro" id="IPR050196">
    <property type="entry name" value="Cytochrome_P450_Monoox"/>
</dbReference>
<dbReference type="InterPro" id="IPR017972">
    <property type="entry name" value="Cyt_P450_CS"/>
</dbReference>
<comment type="similarity">
    <text evidence="1 3">Belongs to the cytochrome P450 family.</text>
</comment>
<keyword evidence="2 3" id="KW-0349">Heme</keyword>